<keyword evidence="1" id="KW-0732">Signal</keyword>
<dbReference type="InterPro" id="IPR023346">
    <property type="entry name" value="Lysozyme-like_dom_sf"/>
</dbReference>
<dbReference type="AlphaFoldDB" id="A0A1E1WBC1"/>
<dbReference type="Gene3D" id="1.10.530.10">
    <property type="match status" value="1"/>
</dbReference>
<feature type="chain" id="PRO_5009115271" description="Lysozyme" evidence="1">
    <location>
        <begin position="21"/>
        <end position="141"/>
    </location>
</feature>
<dbReference type="Pfam" id="PF00062">
    <property type="entry name" value="Lys"/>
    <property type="match status" value="1"/>
</dbReference>
<dbReference type="InterPro" id="IPR001916">
    <property type="entry name" value="Glyco_hydro_22"/>
</dbReference>
<feature type="signal peptide" evidence="1">
    <location>
        <begin position="1"/>
        <end position="20"/>
    </location>
</feature>
<protein>
    <recommendedName>
        <fullName evidence="3">Lysozyme</fullName>
    </recommendedName>
</protein>
<name>A0A1E1WBC1_PECGO</name>
<organism evidence="2">
    <name type="scientific">Pectinophora gossypiella</name>
    <name type="common">Cotton pink bollworm</name>
    <name type="synonym">Depressaria gossypiella</name>
    <dbReference type="NCBI Taxonomy" id="13191"/>
    <lineage>
        <taxon>Eukaryota</taxon>
        <taxon>Metazoa</taxon>
        <taxon>Ecdysozoa</taxon>
        <taxon>Arthropoda</taxon>
        <taxon>Hexapoda</taxon>
        <taxon>Insecta</taxon>
        <taxon>Pterygota</taxon>
        <taxon>Neoptera</taxon>
        <taxon>Endopterygota</taxon>
        <taxon>Lepidoptera</taxon>
        <taxon>Glossata</taxon>
        <taxon>Ditrysia</taxon>
        <taxon>Gelechioidea</taxon>
        <taxon>Gelechiidae</taxon>
        <taxon>Apatetrinae</taxon>
        <taxon>Pectinophora</taxon>
    </lineage>
</organism>
<proteinExistence type="predicted"/>
<gene>
    <name evidence="2" type="ORF">g.4708</name>
</gene>
<dbReference type="EMBL" id="GDQN01006754">
    <property type="protein sequence ID" value="JAT84300.1"/>
    <property type="molecule type" value="Transcribed_RNA"/>
</dbReference>
<evidence type="ECO:0000313" key="2">
    <source>
        <dbReference type="EMBL" id="JAT84300.1"/>
    </source>
</evidence>
<evidence type="ECO:0000256" key="1">
    <source>
        <dbReference type="SAM" id="SignalP"/>
    </source>
</evidence>
<dbReference type="OrthoDB" id="17373at2759"/>
<sequence>MKTDVLLLYMCVFVCGLCECKTFTRCSLATELIKTKLIEKTFLGNLLLDDDIRDDTECAVNIFHKEGFKYWPKWTTRCKNDNFITTEIYKCPDLSTRSEDLLRSESLRRRRKQARVGMKLVTSPKTYFVDHVLRGQAIAAS</sequence>
<reference evidence="2" key="1">
    <citation type="submission" date="2015-09" db="EMBL/GenBank/DDBJ databases">
        <title>De novo assembly of Pectinophora gossypiella (Pink Bollworm) gut transcriptome.</title>
        <authorList>
            <person name="Tassone E.E."/>
        </authorList>
    </citation>
    <scope>NUCLEOTIDE SEQUENCE</scope>
</reference>
<dbReference type="SUPFAM" id="SSF53955">
    <property type="entry name" value="Lysozyme-like"/>
    <property type="match status" value="1"/>
</dbReference>
<evidence type="ECO:0008006" key="3">
    <source>
        <dbReference type="Google" id="ProtNLM"/>
    </source>
</evidence>
<accession>A0A1E1WBC1</accession>